<dbReference type="InterPro" id="IPR003594">
    <property type="entry name" value="HATPase_dom"/>
</dbReference>
<keyword evidence="2" id="KW-0812">Transmembrane</keyword>
<dbReference type="Gene3D" id="3.30.565.10">
    <property type="entry name" value="Histidine kinase-like ATPase, C-terminal domain"/>
    <property type="match status" value="1"/>
</dbReference>
<dbReference type="RefSeq" id="XP_976973.2">
    <property type="nucleotide sequence ID" value="XM_971880.2"/>
</dbReference>
<dbReference type="InterPro" id="IPR036890">
    <property type="entry name" value="HATPase_C_sf"/>
</dbReference>
<keyword evidence="4" id="KW-0418">Kinase</keyword>
<dbReference type="Pfam" id="PF02518">
    <property type="entry name" value="HATPase_c"/>
    <property type="match status" value="1"/>
</dbReference>
<keyword evidence="2" id="KW-1133">Transmembrane helix</keyword>
<gene>
    <name evidence="4" type="ORF">TTHERM_00031750</name>
</gene>
<feature type="compositionally biased region" description="Basic and acidic residues" evidence="1">
    <location>
        <begin position="504"/>
        <end position="518"/>
    </location>
</feature>
<feature type="compositionally biased region" description="Polar residues" evidence="1">
    <location>
        <begin position="583"/>
        <end position="596"/>
    </location>
</feature>
<feature type="transmembrane region" description="Helical" evidence="2">
    <location>
        <begin position="104"/>
        <end position="123"/>
    </location>
</feature>
<feature type="transmembrane region" description="Helical" evidence="2">
    <location>
        <begin position="48"/>
        <end position="70"/>
    </location>
</feature>
<evidence type="ECO:0000256" key="1">
    <source>
        <dbReference type="SAM" id="MobiDB-lite"/>
    </source>
</evidence>
<evidence type="ECO:0000313" key="5">
    <source>
        <dbReference type="Proteomes" id="UP000009168"/>
    </source>
</evidence>
<dbReference type="EMBL" id="GG662720">
    <property type="protein sequence ID" value="EAR86517.2"/>
    <property type="molecule type" value="Genomic_DNA"/>
</dbReference>
<feature type="compositionally biased region" description="Low complexity" evidence="1">
    <location>
        <begin position="555"/>
        <end position="579"/>
    </location>
</feature>
<evidence type="ECO:0000259" key="3">
    <source>
        <dbReference type="Pfam" id="PF02518"/>
    </source>
</evidence>
<dbReference type="GeneID" id="7828703"/>
<sequence>MKTSKKGMKVTYFQNNFSKYQLRPYSLRFRNSELEKQYQEDRLIDGKAINFLAVVIIIITSIAGCIQVGYEQKITSLVVLAFNAILHCFALFQIKQNLKYLKNFLFLLNLYSTVCYSIFLSSIVKKLTIGQLIFIEDIYVYSLLLFMRTNTFIWDLMFILSSRIIILVFSIVSIDNSQQQWQEVTIAVILCILSGVLSIFNLFKNEKLRRETFLNLKQKDQWNVIVDEVLPINIIISKYNSITGEISLNASNQEAQQNFKIQNDESFNQFMQKIRLDIPNSKKTLRDFILEKHHAIAKEIKVRQDMNIKPLIQQTKKINNNNNFNNDLKSLQEHESPFDDLDSNSPSKVDKNPSIKKMVTSRSIVKKRPSVKYDQGQKFVEILKGYYCEDWENKPFTKCQYKIQVFQFSVNEPLLLINVENNQEQEVIKMLKVTRKQYRELFKDTLYFFQDRIVRLSTEIGQVAIPLSQSNLYYDLKYSLMSIFTGIHNILDFVFEKGISSKEKEQVKENNTNKKELNSGKPKKKDSFYQQLSPQNSIENELQIIENGQYSFHGNPSSSQTNNNQPNSNLNNKNNSNPKMGVGQNTPQNLLNNSTMGNTKIRNFSLRKLLNEVSDVMFEKCKQKKVMFFFSDLLGEDYQMIQDQRRIKQVLFNYLQNALDCVQKGYISLTVKPYMNLGFKTFRFEIMDSGPGVNDNIIADEQYNNNNNLNNSSHNGHIQVVSLRKKSQNHQKQLRKLSSFSNYFQNITTANPQSKQKGLGIGMKVNQKIIAKLGPYFPKIYSEQETGTRIIYEMYTDILAIRNLKQRFRASIHRDFREEDVPEEEEFIGLSCYKYTRNEIYHFSKNSKSSNLLLSPDSALYLQNLNEKQQNMINQNQGSNQQNQIYLNSNSNNIPSAIQSMINLNTPIIIPSNFSTIPNDNFNQSMPIRTPSSLIQVEPNQSRHRPESLENALSMKVTRSNQIAISNTQMNNSFTLESFRSRDRSRQDSFFVDMNNRKRLLNQNNQLQLNLNGSDDGNNVFQNPALYNGSLTNPNNHNYNPNIFHPYKKYSLHDLSNYS</sequence>
<feature type="region of interest" description="Disordered" evidence="1">
    <location>
        <begin position="549"/>
        <end position="596"/>
    </location>
</feature>
<dbReference type="HOGENOM" id="CLU_290799_0_0_1"/>
<feature type="domain" description="Histidine kinase/HSP90-like ATPase" evidence="3">
    <location>
        <begin position="643"/>
        <end position="791"/>
    </location>
</feature>
<dbReference type="AlphaFoldDB" id="Q22MP7"/>
<proteinExistence type="predicted"/>
<feature type="transmembrane region" description="Helical" evidence="2">
    <location>
        <begin position="76"/>
        <end position="92"/>
    </location>
</feature>
<dbReference type="SUPFAM" id="SSF55874">
    <property type="entry name" value="ATPase domain of HSP90 chaperone/DNA topoisomerase II/histidine kinase"/>
    <property type="match status" value="1"/>
</dbReference>
<keyword evidence="2" id="KW-0472">Membrane</keyword>
<name>Q22MP7_TETTS</name>
<feature type="transmembrane region" description="Helical" evidence="2">
    <location>
        <begin position="184"/>
        <end position="203"/>
    </location>
</feature>
<evidence type="ECO:0000256" key="2">
    <source>
        <dbReference type="SAM" id="Phobius"/>
    </source>
</evidence>
<dbReference type="KEGG" id="tet:TTHERM_00031750"/>
<organism evidence="4 5">
    <name type="scientific">Tetrahymena thermophila (strain SB210)</name>
    <dbReference type="NCBI Taxonomy" id="312017"/>
    <lineage>
        <taxon>Eukaryota</taxon>
        <taxon>Sar</taxon>
        <taxon>Alveolata</taxon>
        <taxon>Ciliophora</taxon>
        <taxon>Intramacronucleata</taxon>
        <taxon>Oligohymenophorea</taxon>
        <taxon>Hymenostomatida</taxon>
        <taxon>Tetrahymenina</taxon>
        <taxon>Tetrahymenidae</taxon>
        <taxon>Tetrahymena</taxon>
    </lineage>
</organism>
<keyword evidence="4" id="KW-0808">Transferase</keyword>
<dbReference type="OrthoDB" id="297066at2759"/>
<feature type="region of interest" description="Disordered" evidence="1">
    <location>
        <begin position="334"/>
        <end position="353"/>
    </location>
</feature>
<feature type="region of interest" description="Disordered" evidence="1">
    <location>
        <begin position="504"/>
        <end position="528"/>
    </location>
</feature>
<evidence type="ECO:0000313" key="4">
    <source>
        <dbReference type="EMBL" id="EAR86517.2"/>
    </source>
</evidence>
<keyword evidence="5" id="KW-1185">Reference proteome</keyword>
<dbReference type="Proteomes" id="UP000009168">
    <property type="component" value="Unassembled WGS sequence"/>
</dbReference>
<feature type="transmembrane region" description="Helical" evidence="2">
    <location>
        <begin position="153"/>
        <end position="172"/>
    </location>
</feature>
<dbReference type="GO" id="GO:0016301">
    <property type="term" value="F:kinase activity"/>
    <property type="evidence" value="ECO:0007669"/>
    <property type="project" value="UniProtKB-KW"/>
</dbReference>
<accession>Q22MP7</accession>
<dbReference type="InParanoid" id="Q22MP7"/>
<reference evidence="5" key="1">
    <citation type="journal article" date="2006" name="PLoS Biol.">
        <title>Macronuclear genome sequence of the ciliate Tetrahymena thermophila, a model eukaryote.</title>
        <authorList>
            <person name="Eisen J.A."/>
            <person name="Coyne R.S."/>
            <person name="Wu M."/>
            <person name="Wu D."/>
            <person name="Thiagarajan M."/>
            <person name="Wortman J.R."/>
            <person name="Badger J.H."/>
            <person name="Ren Q."/>
            <person name="Amedeo P."/>
            <person name="Jones K.M."/>
            <person name="Tallon L.J."/>
            <person name="Delcher A.L."/>
            <person name="Salzberg S.L."/>
            <person name="Silva J.C."/>
            <person name="Haas B.J."/>
            <person name="Majoros W.H."/>
            <person name="Farzad M."/>
            <person name="Carlton J.M."/>
            <person name="Smith R.K. Jr."/>
            <person name="Garg J."/>
            <person name="Pearlman R.E."/>
            <person name="Karrer K.M."/>
            <person name="Sun L."/>
            <person name="Manning G."/>
            <person name="Elde N.C."/>
            <person name="Turkewitz A.P."/>
            <person name="Asai D.J."/>
            <person name="Wilkes D.E."/>
            <person name="Wang Y."/>
            <person name="Cai H."/>
            <person name="Collins K."/>
            <person name="Stewart B.A."/>
            <person name="Lee S.R."/>
            <person name="Wilamowska K."/>
            <person name="Weinberg Z."/>
            <person name="Ruzzo W.L."/>
            <person name="Wloga D."/>
            <person name="Gaertig J."/>
            <person name="Frankel J."/>
            <person name="Tsao C.-C."/>
            <person name="Gorovsky M.A."/>
            <person name="Keeling P.J."/>
            <person name="Waller R.F."/>
            <person name="Patron N.J."/>
            <person name="Cherry J.M."/>
            <person name="Stover N.A."/>
            <person name="Krieger C.J."/>
            <person name="del Toro C."/>
            <person name="Ryder H.F."/>
            <person name="Williamson S.C."/>
            <person name="Barbeau R.A."/>
            <person name="Hamilton E.P."/>
            <person name="Orias E."/>
        </authorList>
    </citation>
    <scope>NUCLEOTIDE SEQUENCE [LARGE SCALE GENOMIC DNA]</scope>
    <source>
        <strain evidence="5">SB210</strain>
    </source>
</reference>
<protein>
    <submittedName>
        <fullName evidence="4">ATPase, histidine kinase-, DNA gyrase B</fullName>
    </submittedName>
</protein>